<accession>A0A3E1NK85</accession>
<evidence type="ECO:0000259" key="4">
    <source>
        <dbReference type="Pfam" id="PF00703"/>
    </source>
</evidence>
<gene>
    <name evidence="8" type="ORF">DXN05_11710</name>
</gene>
<evidence type="ECO:0000259" key="6">
    <source>
        <dbReference type="Pfam" id="PF02837"/>
    </source>
</evidence>
<dbReference type="Proteomes" id="UP000261284">
    <property type="component" value="Unassembled WGS sequence"/>
</dbReference>
<dbReference type="SUPFAM" id="SSF49303">
    <property type="entry name" value="beta-Galactosidase/glucuronidase domain"/>
    <property type="match status" value="1"/>
</dbReference>
<reference evidence="8 9" key="1">
    <citation type="submission" date="2018-08" db="EMBL/GenBank/DDBJ databases">
        <title>Chitinophagaceae sp. K23C18032701, a novel bacterium isolated from forest soil.</title>
        <authorList>
            <person name="Wang C."/>
        </authorList>
    </citation>
    <scope>NUCLEOTIDE SEQUENCE [LARGE SCALE GENOMIC DNA]</scope>
    <source>
        <strain evidence="8 9">K23C18032701</strain>
    </source>
</reference>
<dbReference type="InterPro" id="IPR006103">
    <property type="entry name" value="Glyco_hydro_2_cat"/>
</dbReference>
<keyword evidence="9" id="KW-1185">Reference proteome</keyword>
<dbReference type="Gene3D" id="3.20.20.80">
    <property type="entry name" value="Glycosidases"/>
    <property type="match status" value="1"/>
</dbReference>
<dbReference type="EMBL" id="QTJU01000003">
    <property type="protein sequence ID" value="RFM28342.1"/>
    <property type="molecule type" value="Genomic_DNA"/>
</dbReference>
<dbReference type="InterPro" id="IPR006104">
    <property type="entry name" value="Glyco_hydro_2_N"/>
</dbReference>
<keyword evidence="2" id="KW-0378">Hydrolase</keyword>
<feature type="domain" description="Glycoside hydrolase family 2 immunoglobulin-like beta-sandwich" evidence="4">
    <location>
        <begin position="184"/>
        <end position="287"/>
    </location>
</feature>
<proteinExistence type="inferred from homology"/>
<dbReference type="OrthoDB" id="9801077at2"/>
<dbReference type="InterPro" id="IPR021720">
    <property type="entry name" value="Malectin_dom"/>
</dbReference>
<dbReference type="PANTHER" id="PTHR42732:SF1">
    <property type="entry name" value="BETA-MANNOSIDASE"/>
    <property type="match status" value="1"/>
</dbReference>
<comment type="caution">
    <text evidence="8">The sequence shown here is derived from an EMBL/GenBank/DDBJ whole genome shotgun (WGS) entry which is preliminary data.</text>
</comment>
<evidence type="ECO:0000259" key="5">
    <source>
        <dbReference type="Pfam" id="PF02836"/>
    </source>
</evidence>
<dbReference type="Pfam" id="PF02837">
    <property type="entry name" value="Glyco_hydro_2_N"/>
    <property type="match status" value="1"/>
</dbReference>
<evidence type="ECO:0000256" key="3">
    <source>
        <dbReference type="ARBA" id="ARBA00023295"/>
    </source>
</evidence>
<evidence type="ECO:0000259" key="7">
    <source>
        <dbReference type="Pfam" id="PF11721"/>
    </source>
</evidence>
<organism evidence="8 9">
    <name type="scientific">Deminuibacter soli</name>
    <dbReference type="NCBI Taxonomy" id="2291815"/>
    <lineage>
        <taxon>Bacteria</taxon>
        <taxon>Pseudomonadati</taxon>
        <taxon>Bacteroidota</taxon>
        <taxon>Chitinophagia</taxon>
        <taxon>Chitinophagales</taxon>
        <taxon>Chitinophagaceae</taxon>
        <taxon>Deminuibacter</taxon>
    </lineage>
</organism>
<dbReference type="InterPro" id="IPR036156">
    <property type="entry name" value="Beta-gal/glucu_dom_sf"/>
</dbReference>
<dbReference type="AlphaFoldDB" id="A0A3E1NK85"/>
<dbReference type="InterPro" id="IPR006102">
    <property type="entry name" value="Ig-like_GH2"/>
</dbReference>
<evidence type="ECO:0000256" key="2">
    <source>
        <dbReference type="ARBA" id="ARBA00022801"/>
    </source>
</evidence>
<dbReference type="InterPro" id="IPR051913">
    <property type="entry name" value="GH2_Domain-Containing"/>
</dbReference>
<dbReference type="Pfam" id="PF11721">
    <property type="entry name" value="Malectin"/>
    <property type="match status" value="1"/>
</dbReference>
<dbReference type="SUPFAM" id="SSF49785">
    <property type="entry name" value="Galactose-binding domain-like"/>
    <property type="match status" value="1"/>
</dbReference>
<feature type="domain" description="Glycosyl hydrolases family 2 sugar binding" evidence="6">
    <location>
        <begin position="54"/>
        <end position="166"/>
    </location>
</feature>
<evidence type="ECO:0000256" key="1">
    <source>
        <dbReference type="ARBA" id="ARBA00007401"/>
    </source>
</evidence>
<dbReference type="PRINTS" id="PR00132">
    <property type="entry name" value="GLHYDRLASE2"/>
</dbReference>
<comment type="similarity">
    <text evidence="1">Belongs to the glycosyl hydrolase 2 family.</text>
</comment>
<name>A0A3E1NK85_9BACT</name>
<dbReference type="InterPro" id="IPR008979">
    <property type="entry name" value="Galactose-bd-like_sf"/>
</dbReference>
<dbReference type="InterPro" id="IPR006101">
    <property type="entry name" value="Glyco_hydro_2"/>
</dbReference>
<feature type="domain" description="Malectin" evidence="7">
    <location>
        <begin position="719"/>
        <end position="847"/>
    </location>
</feature>
<dbReference type="GO" id="GO:0005975">
    <property type="term" value="P:carbohydrate metabolic process"/>
    <property type="evidence" value="ECO:0007669"/>
    <property type="project" value="InterPro"/>
</dbReference>
<dbReference type="Pfam" id="PF02836">
    <property type="entry name" value="Glyco_hydro_2_C"/>
    <property type="match status" value="1"/>
</dbReference>
<dbReference type="GO" id="GO:0004553">
    <property type="term" value="F:hydrolase activity, hydrolyzing O-glycosyl compounds"/>
    <property type="evidence" value="ECO:0007669"/>
    <property type="project" value="InterPro"/>
</dbReference>
<dbReference type="Gene3D" id="2.60.120.260">
    <property type="entry name" value="Galactose-binding domain-like"/>
    <property type="match status" value="1"/>
</dbReference>
<dbReference type="Pfam" id="PF00703">
    <property type="entry name" value="Glyco_hydro_2"/>
    <property type="match status" value="1"/>
</dbReference>
<dbReference type="Gene3D" id="2.60.40.10">
    <property type="entry name" value="Immunoglobulins"/>
    <property type="match status" value="2"/>
</dbReference>
<dbReference type="SUPFAM" id="SSF51445">
    <property type="entry name" value="(Trans)glycosidases"/>
    <property type="match status" value="1"/>
</dbReference>
<dbReference type="Gene3D" id="2.60.120.430">
    <property type="entry name" value="Galactose-binding lectin"/>
    <property type="match status" value="1"/>
</dbReference>
<evidence type="ECO:0000313" key="8">
    <source>
        <dbReference type="EMBL" id="RFM28342.1"/>
    </source>
</evidence>
<dbReference type="InterPro" id="IPR013783">
    <property type="entry name" value="Ig-like_fold"/>
</dbReference>
<keyword evidence="3" id="KW-0326">Glycosidase</keyword>
<protein>
    <submittedName>
        <fullName evidence="8">Beta-galactosidase</fullName>
    </submittedName>
</protein>
<feature type="domain" description="Glycoside hydrolase family 2 catalytic" evidence="5">
    <location>
        <begin position="295"/>
        <end position="596"/>
    </location>
</feature>
<evidence type="ECO:0000313" key="9">
    <source>
        <dbReference type="Proteomes" id="UP000261284"/>
    </source>
</evidence>
<dbReference type="InterPro" id="IPR017853">
    <property type="entry name" value="GH"/>
</dbReference>
<dbReference type="PANTHER" id="PTHR42732">
    <property type="entry name" value="BETA-GALACTOSIDASE"/>
    <property type="match status" value="1"/>
</dbReference>
<sequence>MAAAGAYAQQRAVVSINSGWQFHKGDLQGFPAIRDASTQWEQVNLPHTWNTDDVADDSAGYYRGPGWYTKRVYVNSSWHNKAVYISFEGAGQVAEVYVNGRKAGTHIGGYTGFAFPIQQYLSFGDSAVTANDISVWVDNSHNEDIAPLGADFTFYGGIYRDVYLVATDSIHVNMDDRGGPGVVVSTPFVSASKASVVVKGAVTNPGYVPKNISVLTTIVDAAGTLIDRRLTAIQALPGNTSFTHTFETISSPHLWTLDNPYLYRVLTTVIEDGTRVIDQVNQPLGFRWFRFDANDGFYLNGEHTKLIGVNRHQDYKGLGNAVPDVLHVKDMELLKAMGCNFVRIAHYPQDPAVLEACDRLGILASVETPIVNRITESAAFAQNCKNMQTEMIRQNINHPSVIIWAYMNEVLLQPRYEAASAERAAYYDHVYQLAKDLDSLTRLEDSSRYTMIPCHGDFNTYHNVAHLTSVPQLVGWNLYQGWYGGEFADFGKFLDMHHRILPNKPVLVTEFGADADSRLHNFSPERFDKTAEYANRYHQNYLPAIQERDFVAGAFIWNLAEFNSEGRAEATPHINTKGLMTADRIPKDNYYYYQSQLVKYPYVAIGSQYWKNRAGVAVGDSALYCVQPLEIYTNQPEIIVKHNGVTLDTVAAENGVAKVDVPFVNGINEVEAIAPGHHDTTVHSVANINFTLVPADLKSTALPFTELHVSLGDKRYFTDELTGTTWLPERAYKAGAWGYTGGKVFSLGKGSAIPYGTNRNINGTTLDPLYQTQRTGLDYFRADVPDGVYTVTLHFCELLSNKEQETLAYNLGNDKGAKGKEVVPGRQFNVWVNDVQALQGLSNANMLQSLQPFTTTVRLEVYDGKGIVINFLPVKGESILNAVDIVKL</sequence>